<evidence type="ECO:0000256" key="1">
    <source>
        <dbReference type="ARBA" id="ARBA00023002"/>
    </source>
</evidence>
<dbReference type="InterPro" id="IPR016457">
    <property type="entry name" value="Formylmethanofuran_DH_bsu"/>
</dbReference>
<organism evidence="2 3">
    <name type="scientific">Candidatus Hakubella thermalkaliphila</name>
    <dbReference type="NCBI Taxonomy" id="2754717"/>
    <lineage>
        <taxon>Bacteria</taxon>
        <taxon>Bacillati</taxon>
        <taxon>Actinomycetota</taxon>
        <taxon>Actinomycetota incertae sedis</taxon>
        <taxon>Candidatus Hakubellales</taxon>
        <taxon>Candidatus Hakubellaceae</taxon>
        <taxon>Candidatus Hakubella</taxon>
    </lineage>
</organism>
<dbReference type="PANTHER" id="PTHR43105:SF14">
    <property type="entry name" value="FORMATE DEHYDROGENASE H"/>
    <property type="match status" value="1"/>
</dbReference>
<reference evidence="2 3" key="1">
    <citation type="journal article" date="2020" name="Front. Microbiol.">
        <title>Single-cell genomics of novel Actinobacteria with the Wood-Ljungdahl pathway discovered in a serpentinizing system.</title>
        <authorList>
            <person name="Merino N."/>
            <person name="Kawai M."/>
            <person name="Boyd E.S."/>
            <person name="Colman D.R."/>
            <person name="McGlynn S.E."/>
            <person name="Nealson K.H."/>
            <person name="Kurokawa K."/>
            <person name="Hongoh Y."/>
        </authorList>
    </citation>
    <scope>NUCLEOTIDE SEQUENCE [LARGE SCALE GENOMIC DNA]</scope>
    <source>
        <strain evidence="2 3">S34</strain>
    </source>
</reference>
<dbReference type="NCBIfam" id="TIGR03129">
    <property type="entry name" value="one_C_dehyd_B"/>
    <property type="match status" value="1"/>
</dbReference>
<dbReference type="Proteomes" id="UP000588083">
    <property type="component" value="Unassembled WGS sequence"/>
</dbReference>
<evidence type="ECO:0000313" key="3">
    <source>
        <dbReference type="Proteomes" id="UP000588083"/>
    </source>
</evidence>
<dbReference type="Gene3D" id="3.40.228.10">
    <property type="entry name" value="Dimethylsulfoxide Reductase, domain 2"/>
    <property type="match status" value="1"/>
</dbReference>
<gene>
    <name evidence="2" type="ORF">HKBW3S34_01370</name>
</gene>
<dbReference type="GO" id="GO:0018493">
    <property type="term" value="F:formylmethanofuran dehydrogenase activity"/>
    <property type="evidence" value="ECO:0007669"/>
    <property type="project" value="InterPro"/>
</dbReference>
<dbReference type="RefSeq" id="WP_176238020.1">
    <property type="nucleotide sequence ID" value="NZ_BLRZ01000067.1"/>
</dbReference>
<dbReference type="Gene3D" id="3.40.50.740">
    <property type="match status" value="1"/>
</dbReference>
<dbReference type="CDD" id="cd02761">
    <property type="entry name" value="MopB_FmdB-FwdB"/>
    <property type="match status" value="1"/>
</dbReference>
<dbReference type="GO" id="GO:0022904">
    <property type="term" value="P:respiratory electron transport chain"/>
    <property type="evidence" value="ECO:0007669"/>
    <property type="project" value="TreeGrafter"/>
</dbReference>
<dbReference type="EMBL" id="BLRZ01000067">
    <property type="protein sequence ID" value="GFP30449.1"/>
    <property type="molecule type" value="Genomic_DNA"/>
</dbReference>
<dbReference type="GO" id="GO:0016020">
    <property type="term" value="C:membrane"/>
    <property type="evidence" value="ECO:0007669"/>
    <property type="project" value="TreeGrafter"/>
</dbReference>
<accession>A0A6V8PCK9</accession>
<dbReference type="AlphaFoldDB" id="A0A6V8PCK9"/>
<dbReference type="GO" id="GO:0003954">
    <property type="term" value="F:NADH dehydrogenase activity"/>
    <property type="evidence" value="ECO:0007669"/>
    <property type="project" value="TreeGrafter"/>
</dbReference>
<dbReference type="PANTHER" id="PTHR43105">
    <property type="entry name" value="RESPIRATORY NITRATE REDUCTASE"/>
    <property type="match status" value="1"/>
</dbReference>
<evidence type="ECO:0000313" key="2">
    <source>
        <dbReference type="EMBL" id="GFP30449.1"/>
    </source>
</evidence>
<dbReference type="SUPFAM" id="SSF53706">
    <property type="entry name" value="Formate dehydrogenase/DMSO reductase, domains 1-3"/>
    <property type="match status" value="1"/>
</dbReference>
<keyword evidence="3" id="KW-1185">Reference proteome</keyword>
<protein>
    <submittedName>
        <fullName evidence="2">Formylmethanofuran dehydrogenase subunit B</fullName>
    </submittedName>
</protein>
<dbReference type="InterPro" id="IPR050123">
    <property type="entry name" value="Prok_molybdopt-oxidoreductase"/>
</dbReference>
<name>A0A6V8PCK9_9ACTN</name>
<proteinExistence type="predicted"/>
<dbReference type="GO" id="GO:0015948">
    <property type="term" value="P:methanogenesis"/>
    <property type="evidence" value="ECO:0007669"/>
    <property type="project" value="InterPro"/>
</dbReference>
<dbReference type="PIRSF" id="PIRSF005646">
    <property type="entry name" value="FwdB"/>
    <property type="match status" value="1"/>
</dbReference>
<comment type="caution">
    <text evidence="2">The sequence shown here is derived from an EMBL/GenBank/DDBJ whole genome shotgun (WGS) entry which is preliminary data.</text>
</comment>
<keyword evidence="1" id="KW-0560">Oxidoreductase</keyword>
<sequence>MRVTSVVCPFCGALCDDIEIEVEGDVIKGVKRGCALSKSFFLSHAEDLSHPLVEGLEVELEEAVEEATRILARADYPLIYGLSCTTIEAQRKAMELADLLGANIDSTSSICHGPTGIAMQMVGVATCTLGEIKNRADLLVFWGCNPAESHPRHFSRYSALAKGLLTPRGRKDRTVVVVDVRPSASSHTADIFLQINPNGDFECLWVLRALLEGEKVDLEEVSGIAVEELRELSERMKGARFGVLLFGMGLTMTRGRHLNVLAALTLTRDLNQFSKFAAVPMRGHGNVSGIDALSAWQTGYPFGVNFSRGYPQYNPGEFTTVDILARKEVDAALIIASDPYANLPRRAAQRLEEIPTIVMDPKRSKTAQIARVVIPTAISGISAEGTAYRMDDVPLRLKRLISSPYPPDHEVLDEIIRRVKKCLGYQEERSMTLSMA</sequence>